<dbReference type="SUPFAM" id="SSF100950">
    <property type="entry name" value="NagB/RpiA/CoA transferase-like"/>
    <property type="match status" value="1"/>
</dbReference>
<dbReference type="Proteomes" id="UP000287239">
    <property type="component" value="Unassembled WGS sequence"/>
</dbReference>
<evidence type="ECO:0000313" key="5">
    <source>
        <dbReference type="EMBL" id="RST95732.1"/>
    </source>
</evidence>
<evidence type="ECO:0000313" key="6">
    <source>
        <dbReference type="Proteomes" id="UP000287239"/>
    </source>
</evidence>
<evidence type="ECO:0000256" key="2">
    <source>
        <dbReference type="ARBA" id="ARBA00023125"/>
    </source>
</evidence>
<dbReference type="PROSITE" id="PS00894">
    <property type="entry name" value="HTH_DEOR_1"/>
    <property type="match status" value="1"/>
</dbReference>
<dbReference type="InterPro" id="IPR036390">
    <property type="entry name" value="WH_DNA-bd_sf"/>
</dbReference>
<dbReference type="Gene3D" id="3.40.50.1360">
    <property type="match status" value="1"/>
</dbReference>
<organism evidence="5 6">
    <name type="scientific">Vagococcus salmoninarum</name>
    <dbReference type="NCBI Taxonomy" id="2739"/>
    <lineage>
        <taxon>Bacteria</taxon>
        <taxon>Bacillati</taxon>
        <taxon>Bacillota</taxon>
        <taxon>Bacilli</taxon>
        <taxon>Lactobacillales</taxon>
        <taxon>Enterococcaceae</taxon>
        <taxon>Vagococcus</taxon>
    </lineage>
</organism>
<dbReference type="Pfam" id="PF00455">
    <property type="entry name" value="DeoRC"/>
    <property type="match status" value="1"/>
</dbReference>
<dbReference type="SUPFAM" id="SSF46785">
    <property type="entry name" value="Winged helix' DNA-binding domain"/>
    <property type="match status" value="1"/>
</dbReference>
<feature type="domain" description="HTH deoR-type" evidence="4">
    <location>
        <begin position="8"/>
        <end position="63"/>
    </location>
</feature>
<dbReference type="GO" id="GO:0003700">
    <property type="term" value="F:DNA-binding transcription factor activity"/>
    <property type="evidence" value="ECO:0007669"/>
    <property type="project" value="InterPro"/>
</dbReference>
<dbReference type="InterPro" id="IPR037171">
    <property type="entry name" value="NagB/RpiA_transferase-like"/>
</dbReference>
<dbReference type="EMBL" id="NGJU01000009">
    <property type="protein sequence ID" value="RST95732.1"/>
    <property type="molecule type" value="Genomic_DNA"/>
</dbReference>
<sequence>MKNSIENIQIRQASILLLLQKKGELTAKDLAEELKVSLSTIRRDLIILENKNDIIRKHGYCLFNFKNKEHFDETGPLVIKNLIGKEAAKFINNYDSVFINTSSTALSTLDYVTADYLTIISNNLKLKHKQHIQHSTYLLTGGEMRFPKEALVGDIAINTITGMNADVCIIGCNGVDLENGVTTKILHEAKINEVMINQTRSKRILVADHRKIGQTSKFKIADLSVFDYLITDQYSSAPTLKAIEKLGLQVIQVFV</sequence>
<gene>
    <name evidence="5" type="ORF">CBF35_07105</name>
</gene>
<name>A0A429ZPV3_9ENTE</name>
<dbReference type="PANTHER" id="PTHR30363">
    <property type="entry name" value="HTH-TYPE TRANSCRIPTIONAL REGULATOR SRLR-RELATED"/>
    <property type="match status" value="1"/>
</dbReference>
<protein>
    <submittedName>
        <fullName evidence="5">DeoR family transcriptional regulator</fullName>
    </submittedName>
</protein>
<dbReference type="InterPro" id="IPR001034">
    <property type="entry name" value="DeoR_HTH"/>
</dbReference>
<evidence type="ECO:0000256" key="3">
    <source>
        <dbReference type="ARBA" id="ARBA00023163"/>
    </source>
</evidence>
<proteinExistence type="predicted"/>
<keyword evidence="1" id="KW-0805">Transcription regulation</keyword>
<dbReference type="InterPro" id="IPR050313">
    <property type="entry name" value="Carb_Metab_HTH_regulators"/>
</dbReference>
<dbReference type="Pfam" id="PF08220">
    <property type="entry name" value="HTH_DeoR"/>
    <property type="match status" value="1"/>
</dbReference>
<evidence type="ECO:0000259" key="4">
    <source>
        <dbReference type="PROSITE" id="PS51000"/>
    </source>
</evidence>
<reference evidence="5 6" key="1">
    <citation type="submission" date="2017-05" db="EMBL/GenBank/DDBJ databases">
        <title>Vagococcus spp. assemblies.</title>
        <authorList>
            <person name="Gulvik C.A."/>
        </authorList>
    </citation>
    <scope>NUCLEOTIDE SEQUENCE [LARGE SCALE GENOMIC DNA]</scope>
    <source>
        <strain evidence="5 6">NCFB 2777</strain>
    </source>
</reference>
<dbReference type="InterPro" id="IPR036388">
    <property type="entry name" value="WH-like_DNA-bd_sf"/>
</dbReference>
<dbReference type="OrthoDB" id="9797223at2"/>
<dbReference type="InterPro" id="IPR018356">
    <property type="entry name" value="Tscrpt_reg_HTH_DeoR_CS"/>
</dbReference>
<dbReference type="InterPro" id="IPR014036">
    <property type="entry name" value="DeoR-like_C"/>
</dbReference>
<keyword evidence="3" id="KW-0804">Transcription</keyword>
<dbReference type="PROSITE" id="PS51000">
    <property type="entry name" value="HTH_DEOR_2"/>
    <property type="match status" value="1"/>
</dbReference>
<dbReference type="SMART" id="SM01134">
    <property type="entry name" value="DeoRC"/>
    <property type="match status" value="1"/>
</dbReference>
<accession>A0A429ZPV3</accession>
<comment type="caution">
    <text evidence="5">The sequence shown here is derived from an EMBL/GenBank/DDBJ whole genome shotgun (WGS) entry which is preliminary data.</text>
</comment>
<dbReference type="SMART" id="SM00420">
    <property type="entry name" value="HTH_DEOR"/>
    <property type="match status" value="1"/>
</dbReference>
<dbReference type="GO" id="GO:0003677">
    <property type="term" value="F:DNA binding"/>
    <property type="evidence" value="ECO:0007669"/>
    <property type="project" value="UniProtKB-KW"/>
</dbReference>
<dbReference type="Gene3D" id="1.10.10.10">
    <property type="entry name" value="Winged helix-like DNA-binding domain superfamily/Winged helix DNA-binding domain"/>
    <property type="match status" value="1"/>
</dbReference>
<dbReference type="RefSeq" id="WP_126779534.1">
    <property type="nucleotide sequence ID" value="NZ_CAUQJP010000046.1"/>
</dbReference>
<dbReference type="AlphaFoldDB" id="A0A429ZPV3"/>
<dbReference type="PRINTS" id="PR00037">
    <property type="entry name" value="HTHLACR"/>
</dbReference>
<keyword evidence="6" id="KW-1185">Reference proteome</keyword>
<keyword evidence="2" id="KW-0238">DNA-binding</keyword>
<dbReference type="PANTHER" id="PTHR30363:SF44">
    <property type="entry name" value="AGA OPERON TRANSCRIPTIONAL REPRESSOR-RELATED"/>
    <property type="match status" value="1"/>
</dbReference>
<dbReference type="GeneID" id="98568132"/>
<evidence type="ECO:0000256" key="1">
    <source>
        <dbReference type="ARBA" id="ARBA00023015"/>
    </source>
</evidence>